<dbReference type="RefSeq" id="WP_091912973.1">
    <property type="nucleotide sequence ID" value="NZ_FNLO01000016.1"/>
</dbReference>
<evidence type="ECO:0000313" key="2">
    <source>
        <dbReference type="Proteomes" id="UP000243719"/>
    </source>
</evidence>
<dbReference type="Proteomes" id="UP000243719">
    <property type="component" value="Unassembled WGS sequence"/>
</dbReference>
<name>A0A1H2PXL9_9BURK</name>
<reference evidence="2" key="1">
    <citation type="submission" date="2016-09" db="EMBL/GenBank/DDBJ databases">
        <authorList>
            <person name="Varghese N."/>
            <person name="Submissions S."/>
        </authorList>
    </citation>
    <scope>NUCLEOTIDE SEQUENCE [LARGE SCALE GENOMIC DNA]</scope>
    <source>
        <strain evidence="2">JS23</strain>
    </source>
</reference>
<protein>
    <submittedName>
        <fullName evidence="1">Uncharacterized protein</fullName>
    </submittedName>
</protein>
<dbReference type="OrthoDB" id="6512503at2"/>
<organism evidence="1 2">
    <name type="scientific">Chitinasiproducens palmae</name>
    <dbReference type="NCBI Taxonomy" id="1770053"/>
    <lineage>
        <taxon>Bacteria</taxon>
        <taxon>Pseudomonadati</taxon>
        <taxon>Pseudomonadota</taxon>
        <taxon>Betaproteobacteria</taxon>
        <taxon>Burkholderiales</taxon>
        <taxon>Burkholderiaceae</taxon>
        <taxon>Chitinasiproducens</taxon>
    </lineage>
</organism>
<accession>A0A1H2PXL9</accession>
<dbReference type="EMBL" id="FNLO01000016">
    <property type="protein sequence ID" value="SDV51382.1"/>
    <property type="molecule type" value="Genomic_DNA"/>
</dbReference>
<sequence>MPAAPSTTTEPTPPDDVEIEKLHFPCIEERAHLSAAGVLRQIGRTLQSPLSVMAIESQVVYFHYRLGRCPTPVEQARCGQIFGAIDSVIGQLVSLLPGAQASVLSQNFVGPLLQMIADDLDGLAPGPGIVSDATSNLAFLARSAIAAAPRNAAGEVIVEKLAPPAKTRFGIAGPTAEIDGEPWHLSVHEGRFTATALDGRTMPVEYARDAGGWRASDLATDADALKVRPLPCTRAQLDARILERLTVAHEPPVLLPPDGSDTLYQAPLSELRGMSIFARIGHRYVALRSMRDGVSYEAYDIDRPLEAGYPVRIDENGRFQFGAPVEFLARRVEAPPPAARHLSRHLHDAIPRYWLDNRVDSAHLSSPDSRGVMESGDSEHYLPFDEGLVRIERHPLHAELYQIGPTARSKILCAFDEQSARFVLVPEERMLILAGSADAEAVARFNGALQMQERLATRFGEQRSRLTYRDGYRTSEPNAFPGVVHVDASLERSGVSVVSYGLDAHELSLAGRYTSAARELKALAFESARRVQELDVAIHDPVRSRRLFDQLFKLIGGSPNATQRRAISNLFADRLRASDQLLEQHINDDCRRIWLVDVNDKEFYGFVNMRDPLKRIFVNVEASSAYRDARVQCGALCRRAQTNIDDLVTILHEASHLAAKTKDLFYVANAKGSDSLTGTIQRLSEGTMSMAEAGYLLGLARIEIDATLPEPAIVAAATEVFNSRAEIRARLLLDNADSFAQLVLELTDRDSHKRMERATSDATKVMLALIGATVVQAERRNAAHGDAVSF</sequence>
<dbReference type="AlphaFoldDB" id="A0A1H2PXL9"/>
<keyword evidence="2" id="KW-1185">Reference proteome</keyword>
<evidence type="ECO:0000313" key="1">
    <source>
        <dbReference type="EMBL" id="SDV51382.1"/>
    </source>
</evidence>
<gene>
    <name evidence="1" type="ORF">SAMN05216551_116119</name>
</gene>
<proteinExistence type="predicted"/>